<dbReference type="InterPro" id="IPR022513">
    <property type="entry name" value="TOMM_pelo"/>
</dbReference>
<evidence type="ECO:0000313" key="1">
    <source>
        <dbReference type="EMBL" id="AVH79698.1"/>
    </source>
</evidence>
<dbReference type="GO" id="GO:0046914">
    <property type="term" value="F:transition metal ion binding"/>
    <property type="evidence" value="ECO:0007669"/>
    <property type="project" value="InterPro"/>
</dbReference>
<proteinExistence type="predicted"/>
<dbReference type="AlphaFoldDB" id="A0A2P0ZGX4"/>
<protein>
    <submittedName>
        <fullName evidence="1">Nif11-type</fullName>
    </submittedName>
</protein>
<dbReference type="Gene3D" id="3.90.330.10">
    <property type="entry name" value="Nitrile hydratase alpha /Thiocyanate hydrolase gamma"/>
    <property type="match status" value="1"/>
</dbReference>
<dbReference type="EMBL" id="MG373783">
    <property type="protein sequence ID" value="AVH79698.1"/>
    <property type="molecule type" value="Genomic_DNA"/>
</dbReference>
<name>A0A2P0ZGX4_9CYAN</name>
<accession>A0A2P0ZGX4</accession>
<dbReference type="NCBIfam" id="TIGR03793">
    <property type="entry name" value="leader_NHLP"/>
    <property type="match status" value="1"/>
</dbReference>
<sequence>MHEELKKVISQAMNTRFEFEQKLIQRAWEDEAFKQELLSNPKAVYARESGEETPTNLEIEVIQETANKVYLVLPNNPAPSGSEEELSEEALETVAGGVFGKCLLFSRTRNANDLA</sequence>
<dbReference type="RefSeq" id="WP_414581492.1">
    <property type="nucleotide sequence ID" value="NZ_CAWUDP010000004.1"/>
</dbReference>
<organism evidence="1">
    <name type="scientific">Scytonema sp. PCC 10023</name>
    <dbReference type="NCBI Taxonomy" id="1680591"/>
    <lineage>
        <taxon>Bacteria</taxon>
        <taxon>Bacillati</taxon>
        <taxon>Cyanobacteriota</taxon>
        <taxon>Cyanophyceae</taxon>
        <taxon>Nostocales</taxon>
        <taxon>Scytonemataceae</taxon>
        <taxon>Scytonema</taxon>
    </lineage>
</organism>
<dbReference type="SUPFAM" id="SSF56209">
    <property type="entry name" value="Nitrile hydratase alpha chain"/>
    <property type="match status" value="1"/>
</dbReference>
<dbReference type="GO" id="GO:0003824">
    <property type="term" value="F:catalytic activity"/>
    <property type="evidence" value="ECO:0007669"/>
    <property type="project" value="InterPro"/>
</dbReference>
<dbReference type="InterPro" id="IPR036648">
    <property type="entry name" value="CN_Hdrase_a/SCN_Hdrase_g_sf"/>
</dbReference>
<reference evidence="1" key="1">
    <citation type="journal article" date="2018" name="Science">
        <title>Natural noncanonical protein splicing yields products with diverse ?-amino acid residues.</title>
        <authorList>
            <person name="Morinaka B.I."/>
            <person name="Lakis E."/>
            <person name="Verest M."/>
            <person name="Helf M.J."/>
            <person name="Scalvenzi T."/>
            <person name="Vagstad A.L."/>
            <person name="Sims J."/>
            <person name="Sunagawa S."/>
            <person name="Gugger M."/>
            <person name="Piel J."/>
        </authorList>
    </citation>
    <scope>NUCLEOTIDE SEQUENCE</scope>
    <source>
        <strain evidence="1">PCC 10023</strain>
    </source>
</reference>